<comment type="caution">
    <text evidence="4">The sequence shown here is derived from an EMBL/GenBank/DDBJ whole genome shotgun (WGS) entry which is preliminary data.</text>
</comment>
<dbReference type="Gene3D" id="1.25.10.10">
    <property type="entry name" value="Leucine-rich Repeat Variant"/>
    <property type="match status" value="1"/>
</dbReference>
<evidence type="ECO:0000313" key="5">
    <source>
        <dbReference type="Proteomes" id="UP000823561"/>
    </source>
</evidence>
<gene>
    <name evidence="4" type="ORF">AALO_G00005440</name>
</gene>
<organism evidence="4 5">
    <name type="scientific">Alosa alosa</name>
    <name type="common">allis shad</name>
    <dbReference type="NCBI Taxonomy" id="278164"/>
    <lineage>
        <taxon>Eukaryota</taxon>
        <taxon>Metazoa</taxon>
        <taxon>Chordata</taxon>
        <taxon>Craniata</taxon>
        <taxon>Vertebrata</taxon>
        <taxon>Euteleostomi</taxon>
        <taxon>Actinopterygii</taxon>
        <taxon>Neopterygii</taxon>
        <taxon>Teleostei</taxon>
        <taxon>Clupei</taxon>
        <taxon>Clupeiformes</taxon>
        <taxon>Clupeoidei</taxon>
        <taxon>Clupeidae</taxon>
        <taxon>Alosa</taxon>
    </lineage>
</organism>
<dbReference type="SUPFAM" id="SSF48371">
    <property type="entry name" value="ARM repeat"/>
    <property type="match status" value="1"/>
</dbReference>
<keyword evidence="5" id="KW-1185">Reference proteome</keyword>
<reference evidence="4 5" key="1">
    <citation type="submission" date="2020-10" db="EMBL/GenBank/DDBJ databases">
        <title>Chromosome-scale genome assembly of the Allis shad, Alosa alosa.</title>
        <authorList>
            <person name="Margot Z."/>
            <person name="Christophe K."/>
            <person name="Cabau C."/>
            <person name="Louis A."/>
            <person name="Berthelot C."/>
            <person name="Parey E."/>
            <person name="Roest Crollius H."/>
            <person name="Montfort J."/>
            <person name="Robinson-Rechavi M."/>
            <person name="Bucao C."/>
            <person name="Bouchez O."/>
            <person name="Gislard M."/>
            <person name="Lluch J."/>
            <person name="Milhes M."/>
            <person name="Lampietro C."/>
            <person name="Lopez Roques C."/>
            <person name="Donnadieu C."/>
            <person name="Braasch I."/>
            <person name="Desvignes T."/>
            <person name="Postlethwait J."/>
            <person name="Bobe J."/>
            <person name="Guiguen Y."/>
        </authorList>
    </citation>
    <scope>NUCLEOTIDE SEQUENCE [LARGE SCALE GENOMIC DNA]</scope>
    <source>
        <strain evidence="4">M-15738</strain>
        <tissue evidence="4">Blood</tissue>
    </source>
</reference>
<keyword evidence="2" id="KW-0833">Ubl conjugation pathway</keyword>
<accession>A0AAV6HE35</accession>
<dbReference type="Gene3D" id="3.80.10.10">
    <property type="entry name" value="Ribonuclease Inhibitor"/>
    <property type="match status" value="1"/>
</dbReference>
<dbReference type="InterPro" id="IPR011989">
    <property type="entry name" value="ARM-like"/>
</dbReference>
<dbReference type="InterPro" id="IPR016024">
    <property type="entry name" value="ARM-type_fold"/>
</dbReference>
<dbReference type="Proteomes" id="UP000823561">
    <property type="component" value="Chromosome 1"/>
</dbReference>
<evidence type="ECO:0000256" key="1">
    <source>
        <dbReference type="ARBA" id="ARBA00009420"/>
    </source>
</evidence>
<sequence>MEEDNPAALVDICLAWVCHSMEQLCVKREDGSLCFHHCPVFPQLLADQLLSKMAEEGVLNDSTIGVFRSHEHLRLRRVCLRASHLSAEAFCLATQPHRLQELDASRVHGGLTVSDVLLSLAANTESSDNLQRLNLSRLEMGEGFLENERLSFSSMPGLRTVLLAGTELDDSGLQDLCTLPRLEALDISSTCVTDLTSLLDCQATLMSLSAHGLRHLEMPAARLLLVLGRLERLRHLDLSDDRLTSDGDGVVEQLLEKPGILPALLSLDMSGRRGITDNAVQAFLEARPNMTFIGLLATGAGFSDFFTVKSNLKVAGEANIHQISEALKRYCERECFIREALVHLYSLTNDTDEPQSDVLKLVIMGMKSHEQSLHVQLVATACIFNLTTQDKVLGMPLCLLRTTVHQLLIAMRHFPNHEQLQKNCLLSLCNDRILQDVPFDRFDAAKLVMSWLSSREDHTLQRMAVAIVSILVSKLTTEETTRLGAEAFIMEQLLSIVQQKASAGVVDSTLKFALSALWNLTDESPAACRHFLQCQGLELYTEVLESYYTESCIQQKVMGLLNNIAEVVELRADLMDEDLLEHVLTLLGGADVEVGVSYFAGGILANLTSTGVSAWTLDLELRDTILSKLHSAILTWTPPQHEMVSYRSFQPFYPLLNSSQPTGVQLWAAWAVHLVCRQNASQYASMLQEEGGLDILKSLILHPDTHDDVRKLAESIVGISEQAEQARREREG</sequence>
<comment type="similarity">
    <text evidence="1">Belongs to the zyg-11 family.</text>
</comment>
<evidence type="ECO:0000313" key="4">
    <source>
        <dbReference type="EMBL" id="KAG5285619.1"/>
    </source>
</evidence>
<proteinExistence type="inferred from homology"/>
<dbReference type="PANTHER" id="PTHR12904:SF22">
    <property type="entry name" value="ZYG-11 FAMILY MEMBER B, CELL CYCLE REGULATOR"/>
    <property type="match status" value="1"/>
</dbReference>
<evidence type="ECO:0000256" key="2">
    <source>
        <dbReference type="ARBA" id="ARBA00022786"/>
    </source>
</evidence>
<dbReference type="GO" id="GO:0031462">
    <property type="term" value="C:Cul2-RING ubiquitin ligase complex"/>
    <property type="evidence" value="ECO:0007669"/>
    <property type="project" value="TreeGrafter"/>
</dbReference>
<dbReference type="PANTHER" id="PTHR12904">
    <property type="match status" value="1"/>
</dbReference>
<dbReference type="EMBL" id="JADWDJ010000001">
    <property type="protein sequence ID" value="KAG5285619.1"/>
    <property type="molecule type" value="Genomic_DNA"/>
</dbReference>
<dbReference type="InterPro" id="IPR032675">
    <property type="entry name" value="LRR_dom_sf"/>
</dbReference>
<evidence type="ECO:0000259" key="3">
    <source>
        <dbReference type="Pfam" id="PF22964"/>
    </source>
</evidence>
<name>A0AAV6HE35_9TELE</name>
<dbReference type="InterPro" id="IPR051341">
    <property type="entry name" value="Zyg-11_UBL_adapter"/>
</dbReference>
<protein>
    <recommendedName>
        <fullName evidence="3">Protein zer-1 homolog-like C-terminal domain-containing protein</fullName>
    </recommendedName>
</protein>
<feature type="domain" description="Protein zer-1 homolog-like C-terminal" evidence="3">
    <location>
        <begin position="365"/>
        <end position="717"/>
    </location>
</feature>
<dbReference type="Pfam" id="PF22964">
    <property type="entry name" value="ZER1-like_2nd"/>
    <property type="match status" value="1"/>
</dbReference>
<dbReference type="SUPFAM" id="SSF52047">
    <property type="entry name" value="RNI-like"/>
    <property type="match status" value="1"/>
</dbReference>
<dbReference type="InterPro" id="IPR055142">
    <property type="entry name" value="ZER1-like_C"/>
</dbReference>
<dbReference type="AlphaFoldDB" id="A0AAV6HE35"/>